<dbReference type="Proteomes" id="UP001377337">
    <property type="component" value="Chromosome"/>
</dbReference>
<dbReference type="EMBL" id="CP147407">
    <property type="protein sequence ID" value="WXB96238.1"/>
    <property type="molecule type" value="Genomic_DNA"/>
</dbReference>
<dbReference type="SUPFAM" id="SSF52218">
    <property type="entry name" value="Flavoproteins"/>
    <property type="match status" value="1"/>
</dbReference>
<keyword evidence="4" id="KW-1185">Reference proteome</keyword>
<protein>
    <submittedName>
        <fullName evidence="3">NAD(P)H-dependent oxidoreductase</fullName>
    </submittedName>
</protein>
<reference evidence="3 4" key="1">
    <citation type="submission" date="2024-02" db="EMBL/GenBank/DDBJ databases">
        <title>Seven novel Bacillus-like species.</title>
        <authorList>
            <person name="Liu G."/>
        </authorList>
    </citation>
    <scope>NUCLEOTIDE SEQUENCE [LARGE SCALE GENOMIC DNA]</scope>
    <source>
        <strain evidence="3 4">FJAT-52054</strain>
    </source>
</reference>
<feature type="domain" description="Flavodoxin-like fold" evidence="2">
    <location>
        <begin position="3"/>
        <end position="170"/>
    </location>
</feature>
<sequence>MKKTTLIIAAHPSMEQSVVNKALAERVEKETTATVHYLYEAYPDGKINVEKEQALLLSHDRIVFQFPFYWYSTPALLKEWQDTVLTYGWAYGSGGDKLHGKEFLAALSTGGPKEAYNREGYNYFEMEELLKPLHAMANLTGMKYMAPFMVQGVRMLTEDQLKDAAEEYVSYAVKSL</sequence>
<dbReference type="InterPro" id="IPR046980">
    <property type="entry name" value="KefG/KefF"/>
</dbReference>
<name>A0ABZ2NEN2_9BACI</name>
<evidence type="ECO:0000256" key="1">
    <source>
        <dbReference type="ARBA" id="ARBA00023002"/>
    </source>
</evidence>
<gene>
    <name evidence="3" type="ORF">WCV65_17115</name>
</gene>
<dbReference type="RefSeq" id="WP_338778135.1">
    <property type="nucleotide sequence ID" value="NZ_CP147407.1"/>
</dbReference>
<dbReference type="Gene3D" id="3.40.50.360">
    <property type="match status" value="1"/>
</dbReference>
<organism evidence="3 4">
    <name type="scientific">Metabacillus sediminis</name>
    <dbReference type="NCBI Taxonomy" id="3117746"/>
    <lineage>
        <taxon>Bacteria</taxon>
        <taxon>Bacillati</taxon>
        <taxon>Bacillota</taxon>
        <taxon>Bacilli</taxon>
        <taxon>Bacillales</taxon>
        <taxon>Bacillaceae</taxon>
        <taxon>Metabacillus</taxon>
    </lineage>
</organism>
<dbReference type="InterPro" id="IPR003680">
    <property type="entry name" value="Flavodoxin_fold"/>
</dbReference>
<dbReference type="PANTHER" id="PTHR47307:SF1">
    <property type="entry name" value="GLUTATHIONE-REGULATED POTASSIUM-EFFLUX SYSTEM ANCILLARY PROTEIN KEFG"/>
    <property type="match status" value="1"/>
</dbReference>
<dbReference type="PANTHER" id="PTHR47307">
    <property type="entry name" value="GLUTATHIONE-REGULATED POTASSIUM-EFFLUX SYSTEM ANCILLARY PROTEIN KEFG"/>
    <property type="match status" value="1"/>
</dbReference>
<evidence type="ECO:0000259" key="2">
    <source>
        <dbReference type="Pfam" id="PF02525"/>
    </source>
</evidence>
<dbReference type="Pfam" id="PF02525">
    <property type="entry name" value="Flavodoxin_2"/>
    <property type="match status" value="1"/>
</dbReference>
<evidence type="ECO:0000313" key="3">
    <source>
        <dbReference type="EMBL" id="WXB96238.1"/>
    </source>
</evidence>
<proteinExistence type="predicted"/>
<keyword evidence="1" id="KW-0560">Oxidoreductase</keyword>
<dbReference type="InterPro" id="IPR029039">
    <property type="entry name" value="Flavoprotein-like_sf"/>
</dbReference>
<accession>A0ABZ2NEN2</accession>
<evidence type="ECO:0000313" key="4">
    <source>
        <dbReference type="Proteomes" id="UP001377337"/>
    </source>
</evidence>